<sequence length="477" mass="52599">MSQNTISEVVKLKRRLYVELLRLVKTGNLAEEISDLSKKIITKDSPRYRCCEFKERAIFEQRIKAVLGFNIADNKEITLKELASSLPRHEKNRNVVEVFDIACDSCPIDKYIVTDACRNCVAHKCVNACPVNAIVIIQNKAYIDQGKCVECGKCAQACSYNAILENQRPCSRACELDAISSDSNRQAKIDRDKCVSCGSCIAACPFGAITEISDLIEVAVNLFAEKSKLAAMLAPSFLGQLGYQQSAAKMNYALKKLGFARVIEVAAGAEITAAAEAEELEEKIESNETLLSSCCPAFKSMVENEFKELSDLISKTDSPMAVTAGEMKSEDHELKTVFIGPCTAKKEEALSDQNVDYVLTFEELLSLFTASNINLAQIDREEKLEDAGHLGRQFAYAGGLQKSLEEIIAADFESKQIDGLERLKKELNLIRAGKQSYNFLEGMACTGGCVGGPFSMINQKLSKKLVKRFAKAERFLS</sequence>
<dbReference type="PANTHER" id="PTHR11615">
    <property type="entry name" value="NITRATE, FORMATE, IRON DEHYDROGENASE"/>
    <property type="match status" value="1"/>
</dbReference>
<dbReference type="GO" id="GO:0046872">
    <property type="term" value="F:metal ion binding"/>
    <property type="evidence" value="ECO:0007669"/>
    <property type="project" value="UniProtKB-KW"/>
</dbReference>
<dbReference type="AlphaFoldDB" id="A0A1G6TA00"/>
<dbReference type="PROSITE" id="PS51379">
    <property type="entry name" value="4FE4S_FER_2"/>
    <property type="match status" value="3"/>
</dbReference>
<dbReference type="InterPro" id="IPR027631">
    <property type="entry name" value="Mono_FeFe_hydrog"/>
</dbReference>
<dbReference type="InterPro" id="IPR009016">
    <property type="entry name" value="Fe_hydrogenase"/>
</dbReference>
<evidence type="ECO:0000313" key="7">
    <source>
        <dbReference type="Proteomes" id="UP000295758"/>
    </source>
</evidence>
<accession>A0A1G6TA00</accession>
<keyword evidence="1" id="KW-0479">Metal-binding</keyword>
<proteinExistence type="predicted"/>
<dbReference type="GO" id="GO:0051536">
    <property type="term" value="F:iron-sulfur cluster binding"/>
    <property type="evidence" value="ECO:0007669"/>
    <property type="project" value="UniProtKB-KW"/>
</dbReference>
<feature type="domain" description="4Fe-4S ferredoxin-type" evidence="4">
    <location>
        <begin position="108"/>
        <end position="136"/>
    </location>
</feature>
<dbReference type="Pfam" id="PF12838">
    <property type="entry name" value="Fer4_7"/>
    <property type="match status" value="1"/>
</dbReference>
<dbReference type="CDD" id="cd10549">
    <property type="entry name" value="MtMvhB_like"/>
    <property type="match status" value="1"/>
</dbReference>
<feature type="domain" description="4Fe-4S ferredoxin-type" evidence="4">
    <location>
        <begin position="185"/>
        <end position="214"/>
    </location>
</feature>
<keyword evidence="2" id="KW-0408">Iron</keyword>
<dbReference type="Proteomes" id="UP000324896">
    <property type="component" value="Unassembled WGS sequence"/>
</dbReference>
<dbReference type="Gene3D" id="3.30.70.20">
    <property type="match status" value="2"/>
</dbReference>
<name>A0A1G6TA00_9FIRM</name>
<dbReference type="InterPro" id="IPR017900">
    <property type="entry name" value="4Fe4S_Fe_S_CS"/>
</dbReference>
<dbReference type="PROSITE" id="PS00198">
    <property type="entry name" value="4FE4S_FER_1"/>
    <property type="match status" value="1"/>
</dbReference>
<dbReference type="NCBIfam" id="TIGR04105">
    <property type="entry name" value="FeFe_hydrog_B1"/>
    <property type="match status" value="1"/>
</dbReference>
<dbReference type="InterPro" id="IPR017896">
    <property type="entry name" value="4Fe4S_Fe-S-bd"/>
</dbReference>
<feature type="domain" description="4Fe-4S ferredoxin-type" evidence="4">
    <location>
        <begin position="139"/>
        <end position="168"/>
    </location>
</feature>
<dbReference type="Pfam" id="PF02906">
    <property type="entry name" value="Fe_hyd_lg_C"/>
    <property type="match status" value="1"/>
</dbReference>
<organism evidence="5 8">
    <name type="scientific">Halanaerobium congolense</name>
    <dbReference type="NCBI Taxonomy" id="54121"/>
    <lineage>
        <taxon>Bacteria</taxon>
        <taxon>Bacillati</taxon>
        <taxon>Bacillota</taxon>
        <taxon>Clostridia</taxon>
        <taxon>Halanaerobiales</taxon>
        <taxon>Halanaerobiaceae</taxon>
        <taxon>Halanaerobium</taxon>
    </lineage>
</organism>
<dbReference type="EMBL" id="FMYT01000040">
    <property type="protein sequence ID" value="SDD25839.1"/>
    <property type="molecule type" value="Genomic_DNA"/>
</dbReference>
<reference evidence="6 7" key="2">
    <citation type="submission" date="2019-03" db="EMBL/GenBank/DDBJ databases">
        <title>Deep subsurface shale carbon reservoir microbial communities from Ohio and West Virginia, USA.</title>
        <authorList>
            <person name="Wrighton K."/>
        </authorList>
    </citation>
    <scope>NUCLEOTIDE SEQUENCE [LARGE SCALE GENOMIC DNA]</scope>
    <source>
        <strain evidence="6 7">UTICA-S4D12</strain>
    </source>
</reference>
<dbReference type="EMBL" id="SOAA01000001">
    <property type="protein sequence ID" value="TDS35473.1"/>
    <property type="molecule type" value="Genomic_DNA"/>
</dbReference>
<dbReference type="SUPFAM" id="SSF54862">
    <property type="entry name" value="4Fe-4S ferredoxins"/>
    <property type="match status" value="1"/>
</dbReference>
<protein>
    <submittedName>
        <fullName evidence="5">Ferredoxin hydrogenase large subunit</fullName>
    </submittedName>
</protein>
<evidence type="ECO:0000313" key="8">
    <source>
        <dbReference type="Proteomes" id="UP000324896"/>
    </source>
</evidence>
<evidence type="ECO:0000256" key="3">
    <source>
        <dbReference type="ARBA" id="ARBA00023014"/>
    </source>
</evidence>
<evidence type="ECO:0000313" key="5">
    <source>
        <dbReference type="EMBL" id="SDD25839.1"/>
    </source>
</evidence>
<dbReference type="InterPro" id="IPR050340">
    <property type="entry name" value="Cytosolic_Fe-S_CAF"/>
</dbReference>
<keyword evidence="3" id="KW-0411">Iron-sulfur</keyword>
<dbReference type="RefSeq" id="WP_133617988.1">
    <property type="nucleotide sequence ID" value="NZ_FMYT01000040.1"/>
</dbReference>
<dbReference type="Pfam" id="PF00037">
    <property type="entry name" value="Fer4"/>
    <property type="match status" value="1"/>
</dbReference>
<evidence type="ECO:0000259" key="4">
    <source>
        <dbReference type="PROSITE" id="PS51379"/>
    </source>
</evidence>
<dbReference type="InterPro" id="IPR004108">
    <property type="entry name" value="Fe_hydrogenase_lsu_C"/>
</dbReference>
<evidence type="ECO:0000256" key="2">
    <source>
        <dbReference type="ARBA" id="ARBA00023004"/>
    </source>
</evidence>
<reference evidence="5 8" key="1">
    <citation type="submission" date="2016-10" db="EMBL/GenBank/DDBJ databases">
        <authorList>
            <person name="Varghese N."/>
            <person name="Submissions S."/>
        </authorList>
    </citation>
    <scope>NUCLEOTIDE SEQUENCE [LARGE SCALE GENOMIC DNA]</scope>
    <source>
        <strain evidence="5 8">WG10</strain>
    </source>
</reference>
<evidence type="ECO:0000256" key="1">
    <source>
        <dbReference type="ARBA" id="ARBA00022723"/>
    </source>
</evidence>
<dbReference type="Proteomes" id="UP000295758">
    <property type="component" value="Unassembled WGS sequence"/>
</dbReference>
<dbReference type="Gene3D" id="3.40.950.10">
    <property type="entry name" value="Fe-only Hydrogenase (Larger Subunit), Chain L, domain 3"/>
    <property type="match status" value="1"/>
</dbReference>
<evidence type="ECO:0000313" key="6">
    <source>
        <dbReference type="EMBL" id="TDS35473.1"/>
    </source>
</evidence>
<gene>
    <name evidence="6" type="ORF">BY453_101192</name>
    <name evidence="5" type="ORF">SAMN04488597_1405</name>
</gene>
<dbReference type="SUPFAM" id="SSF53920">
    <property type="entry name" value="Fe-only hydrogenase"/>
    <property type="match status" value="1"/>
</dbReference>